<dbReference type="EMBL" id="CAGA01000010">
    <property type="protein sequence ID" value="CCE28860.1"/>
    <property type="molecule type" value="Genomic_DNA"/>
</dbReference>
<feature type="region of interest" description="Disordered" evidence="1">
    <location>
        <begin position="1"/>
        <end position="23"/>
    </location>
</feature>
<feature type="compositionally biased region" description="Polar residues" evidence="1">
    <location>
        <begin position="1"/>
        <end position="15"/>
    </location>
</feature>
<comment type="caution">
    <text evidence="2">The sequence shown here is derived from an EMBL/GenBank/DDBJ whole genome shotgun (WGS) entry which is preliminary data.</text>
</comment>
<proteinExistence type="predicted"/>
<dbReference type="AlphaFoldDB" id="M1W3W6"/>
<sequence length="99" mass="11239">MSKAQENAQSLSRNGNDVIAAEDIPVNDQDEINSIFSEDQSSTTSIASSVLEYRQIHGRTYHSDKFTTNYFIPNDDRQIEMEEIWFYSPRAHVVGGPAR</sequence>
<evidence type="ECO:0000313" key="2">
    <source>
        <dbReference type="EMBL" id="CCE28860.1"/>
    </source>
</evidence>
<reference evidence="2 3" key="1">
    <citation type="journal article" date="2013" name="PLoS Genet.">
        <title>Plant-symbiotic fungi as chemical engineers: Multi-genome analysis of the Clavicipitaceae reveals dynamics of alkaloid loci.</title>
        <authorList>
            <person name="Schardl C.L."/>
            <person name="Young C.A."/>
            <person name="Hesse U."/>
            <person name="Amyotte S.G."/>
            <person name="Andreeva K."/>
            <person name="Calie P.J."/>
            <person name="Fleetwood D.J."/>
            <person name="Haws D.C."/>
            <person name="Moore N."/>
            <person name="Oeser B."/>
            <person name="Panaccione D.G."/>
            <person name="Schweri K.K."/>
            <person name="Voisey C.R."/>
            <person name="Farman M.L."/>
            <person name="Jaromczyk J.W."/>
            <person name="Roe B.A."/>
            <person name="O'Sullivan D.M."/>
            <person name="Scott B."/>
            <person name="Tudzynski P."/>
            <person name="An Z."/>
            <person name="Arnaoudova E.G."/>
            <person name="Bullock C.T."/>
            <person name="Charlton N.D."/>
            <person name="Chen L."/>
            <person name="Cox M."/>
            <person name="Dinkins R.D."/>
            <person name="Florea S."/>
            <person name="Glenn A.E."/>
            <person name="Gordon A."/>
            <person name="Gueldener U."/>
            <person name="Harris D.R."/>
            <person name="Hollin W."/>
            <person name="Jaromczyk J."/>
            <person name="Johnson R.D."/>
            <person name="Khan A.K."/>
            <person name="Leistner E."/>
            <person name="Leuchtmann A."/>
            <person name="Li C."/>
            <person name="Liu J."/>
            <person name="Liu J."/>
            <person name="Liu M."/>
            <person name="Mace W."/>
            <person name="Machado C."/>
            <person name="Nagabhyru P."/>
            <person name="Pan J."/>
            <person name="Schmid J."/>
            <person name="Sugawara K."/>
            <person name="Steiner U."/>
            <person name="Takach J.E."/>
            <person name="Tanaka E."/>
            <person name="Webb J.S."/>
            <person name="Wilson E.V."/>
            <person name="Wiseman J.L."/>
            <person name="Yoshida R."/>
            <person name="Zeng Z."/>
        </authorList>
    </citation>
    <scope>NUCLEOTIDE SEQUENCE [LARGE SCALE GENOMIC DNA]</scope>
    <source>
        <strain evidence="2 3">20.1</strain>
    </source>
</reference>
<gene>
    <name evidence="2" type="ORF">CPUR_02550</name>
</gene>
<dbReference type="Proteomes" id="UP000016801">
    <property type="component" value="Unassembled WGS sequence"/>
</dbReference>
<dbReference type="HOGENOM" id="CLU_2320130_0_0_1"/>
<evidence type="ECO:0000256" key="1">
    <source>
        <dbReference type="SAM" id="MobiDB-lite"/>
    </source>
</evidence>
<dbReference type="OrthoDB" id="5106473at2759"/>
<dbReference type="VEuPathDB" id="FungiDB:CPUR_02550"/>
<dbReference type="STRING" id="1111077.M1W3W6"/>
<organism evidence="2 3">
    <name type="scientific">Claviceps purpurea (strain 20.1)</name>
    <name type="common">Ergot fungus</name>
    <name type="synonym">Sphacelia segetum</name>
    <dbReference type="NCBI Taxonomy" id="1111077"/>
    <lineage>
        <taxon>Eukaryota</taxon>
        <taxon>Fungi</taxon>
        <taxon>Dikarya</taxon>
        <taxon>Ascomycota</taxon>
        <taxon>Pezizomycotina</taxon>
        <taxon>Sordariomycetes</taxon>
        <taxon>Hypocreomycetidae</taxon>
        <taxon>Hypocreales</taxon>
        <taxon>Clavicipitaceae</taxon>
        <taxon>Claviceps</taxon>
    </lineage>
</organism>
<name>M1W3W6_CLAP2</name>
<keyword evidence="3" id="KW-1185">Reference proteome</keyword>
<protein>
    <submittedName>
        <fullName evidence="2">Uncharacterized protein</fullName>
    </submittedName>
</protein>
<dbReference type="PhylomeDB" id="M1W3W6"/>
<accession>M1W3W6</accession>
<evidence type="ECO:0000313" key="3">
    <source>
        <dbReference type="Proteomes" id="UP000016801"/>
    </source>
</evidence>